<organism evidence="1">
    <name type="scientific">Anisakis simplex</name>
    <name type="common">Herring worm</name>
    <dbReference type="NCBI Taxonomy" id="6269"/>
    <lineage>
        <taxon>Eukaryota</taxon>
        <taxon>Metazoa</taxon>
        <taxon>Ecdysozoa</taxon>
        <taxon>Nematoda</taxon>
        <taxon>Chromadorea</taxon>
        <taxon>Rhabditida</taxon>
        <taxon>Spirurina</taxon>
        <taxon>Ascaridomorpha</taxon>
        <taxon>Ascaridoidea</taxon>
        <taxon>Anisakidae</taxon>
        <taxon>Anisakis</taxon>
        <taxon>Anisakis simplex complex</taxon>
    </lineage>
</organism>
<evidence type="ECO:0000313" key="1">
    <source>
        <dbReference type="WBParaSite" id="ASIM_0000895801-mRNA-1"/>
    </source>
</evidence>
<proteinExistence type="predicted"/>
<accession>A0A0M3JMR9</accession>
<reference evidence="1" key="1">
    <citation type="submission" date="2017-02" db="UniProtKB">
        <authorList>
            <consortium name="WormBaseParasite"/>
        </authorList>
    </citation>
    <scope>IDENTIFICATION</scope>
</reference>
<sequence length="43" mass="5039">LQCFKPYNQPELPSSLKQREFHVSVGIPVETDFGSHQFHWNPI</sequence>
<protein>
    <submittedName>
        <fullName evidence="1">UBC core domain-containing protein</fullName>
    </submittedName>
</protein>
<name>A0A0M3JMR9_ANISI</name>
<dbReference type="WBParaSite" id="ASIM_0000895801-mRNA-1">
    <property type="protein sequence ID" value="ASIM_0000895801-mRNA-1"/>
    <property type="gene ID" value="ASIM_0000895801"/>
</dbReference>
<dbReference type="AlphaFoldDB" id="A0A0M3JMR9"/>